<keyword evidence="4 13" id="KW-0808">Transferase</keyword>
<evidence type="ECO:0000256" key="10">
    <source>
        <dbReference type="ARBA" id="ARBA00023209"/>
    </source>
</evidence>
<feature type="active site" evidence="13">
    <location>
        <position position="407"/>
    </location>
</feature>
<accession>A0A6A7KCR6</accession>
<evidence type="ECO:0000256" key="7">
    <source>
        <dbReference type="ARBA" id="ARBA00022989"/>
    </source>
</evidence>
<feature type="active site" evidence="13">
    <location>
        <position position="230"/>
    </location>
</feature>
<dbReference type="SMART" id="SM00155">
    <property type="entry name" value="PLDc"/>
    <property type="match status" value="2"/>
</dbReference>
<evidence type="ECO:0000259" key="15">
    <source>
        <dbReference type="PROSITE" id="PS50035"/>
    </source>
</evidence>
<name>A0A6A7KCR6_9FIRM</name>
<feature type="domain" description="PLD phosphodiesterase" evidence="15">
    <location>
        <begin position="395"/>
        <end position="422"/>
    </location>
</feature>
<feature type="active site" evidence="13">
    <location>
        <position position="225"/>
    </location>
</feature>
<dbReference type="InterPro" id="IPR027379">
    <property type="entry name" value="CLS_N"/>
</dbReference>
<evidence type="ECO:0000256" key="13">
    <source>
        <dbReference type="HAMAP-Rule" id="MF_01916"/>
    </source>
</evidence>
<dbReference type="GO" id="GO:0008808">
    <property type="term" value="F:cardiolipin synthase activity"/>
    <property type="evidence" value="ECO:0007669"/>
    <property type="project" value="UniProtKB-UniRule"/>
</dbReference>
<keyword evidence="2 13" id="KW-1003">Cell membrane</keyword>
<evidence type="ECO:0000256" key="2">
    <source>
        <dbReference type="ARBA" id="ARBA00022475"/>
    </source>
</evidence>
<dbReference type="FunFam" id="3.30.870.10:FF:000021">
    <property type="entry name" value="Cardiolipin synthase"/>
    <property type="match status" value="1"/>
</dbReference>
<evidence type="ECO:0000256" key="1">
    <source>
        <dbReference type="ARBA" id="ARBA00004651"/>
    </source>
</evidence>
<evidence type="ECO:0000256" key="14">
    <source>
        <dbReference type="NCBIfam" id="TIGR04265"/>
    </source>
</evidence>
<dbReference type="PROSITE" id="PS50035">
    <property type="entry name" value="PLD"/>
    <property type="match status" value="2"/>
</dbReference>
<comment type="function">
    <text evidence="12 13">Catalyzes the reversible phosphatidyl group transfer from one phosphatidylglycerol molecule to another to form cardiolipin (CL) (diphosphatidylglycerol) and glycerol.</text>
</comment>
<evidence type="ECO:0000256" key="11">
    <source>
        <dbReference type="ARBA" id="ARBA00023264"/>
    </source>
</evidence>
<dbReference type="AlphaFoldDB" id="A0A6A7KCR6"/>
<feature type="domain" description="PLD phosphodiesterase" evidence="15">
    <location>
        <begin position="218"/>
        <end position="245"/>
    </location>
</feature>
<dbReference type="InterPro" id="IPR030874">
    <property type="entry name" value="Cardiolipin_synth_Firmi"/>
</dbReference>
<dbReference type="EMBL" id="WHNX01000047">
    <property type="protein sequence ID" value="MPW27196.1"/>
    <property type="molecule type" value="Genomic_DNA"/>
</dbReference>
<keyword evidence="8 13" id="KW-0443">Lipid metabolism</keyword>
<evidence type="ECO:0000256" key="8">
    <source>
        <dbReference type="ARBA" id="ARBA00023098"/>
    </source>
</evidence>
<dbReference type="CDD" id="cd09112">
    <property type="entry name" value="PLDc_CLS_2"/>
    <property type="match status" value="1"/>
</dbReference>
<evidence type="ECO:0000256" key="4">
    <source>
        <dbReference type="ARBA" id="ARBA00022679"/>
    </source>
</evidence>
<dbReference type="EC" id="2.7.8.-" evidence="13 14"/>
<keyword evidence="11 13" id="KW-1208">Phospholipid metabolism</keyword>
<evidence type="ECO:0000256" key="5">
    <source>
        <dbReference type="ARBA" id="ARBA00022692"/>
    </source>
</evidence>
<evidence type="ECO:0000313" key="16">
    <source>
        <dbReference type="EMBL" id="MPW27196.1"/>
    </source>
</evidence>
<evidence type="ECO:0000256" key="12">
    <source>
        <dbReference type="ARBA" id="ARBA00057569"/>
    </source>
</evidence>
<organism evidence="16 17">
    <name type="scientific">Alkalibaculum sporogenes</name>
    <dbReference type="NCBI Taxonomy" id="2655001"/>
    <lineage>
        <taxon>Bacteria</taxon>
        <taxon>Bacillati</taxon>
        <taxon>Bacillota</taxon>
        <taxon>Clostridia</taxon>
        <taxon>Eubacteriales</taxon>
        <taxon>Eubacteriaceae</taxon>
        <taxon>Alkalibaculum</taxon>
    </lineage>
</organism>
<dbReference type="RefSeq" id="WP_152806677.1">
    <property type="nucleotide sequence ID" value="NZ_WHNX01000047.1"/>
</dbReference>
<keyword evidence="5 13" id="KW-0812">Transmembrane</keyword>
<feature type="active site" evidence="13">
    <location>
        <position position="400"/>
    </location>
</feature>
<sequence length="482" mass="55802">MLLVTSYSLSSLLIINIILTFTIIFLERKDPQSTYAWLLFIWLIPAIGFVFYLLFSQNIARRKIFKLNSEELETTTKLLKQQKKDLMSDKIQLCYSNKDVYKDIIRFHQNVSNSLYTNNNDIKIFIDGKEKFKDLFEQIHYAKHHIHIQYFIIKNDDLGISLIELLTKKALEGVQVRLLFDDMGGISIKRKHLAEFISAGGKVGRFFPSKINFINFKANYRNHRKIVVIDGSIGYLGGFNVGNEYLGLKKSMGYWRDTHIKLSGGALFELQLRFILDWRFATNEDVQLTSDYLTDRTFNGSVGVQIVSSGPDEVEDQIKEGFLKIINSARQYLFIQTPYFVPDQSIMEAIKIASRSGVDVRIMIPNKPDHPFVYWATISYVGELLEAGAKVYIYDNGFLHSKTIVADDVICSTGTCNFDIRSFRLNFEVNAFIYDEETCKKFKEIFLADIEVCRDLTYEEYLKRHLAVKFKESISRLFSPLL</sequence>
<dbReference type="NCBIfam" id="TIGR04265">
    <property type="entry name" value="bac_cardiolipin"/>
    <property type="match status" value="1"/>
</dbReference>
<dbReference type="PANTHER" id="PTHR21248">
    <property type="entry name" value="CARDIOLIPIN SYNTHASE"/>
    <property type="match status" value="1"/>
</dbReference>
<dbReference type="GO" id="GO:0032049">
    <property type="term" value="P:cardiolipin biosynthetic process"/>
    <property type="evidence" value="ECO:0007669"/>
    <property type="project" value="UniProtKB-UniRule"/>
</dbReference>
<dbReference type="Pfam" id="PF13396">
    <property type="entry name" value="PLDc_N"/>
    <property type="match status" value="1"/>
</dbReference>
<reference evidence="16 17" key="1">
    <citation type="submission" date="2019-10" db="EMBL/GenBank/DDBJ databases">
        <title>Alkalibaculum tamaniensis sp.nov., a new alkaliphilic acetogen, isolated on methoxylated aromatics from a mud volcano.</title>
        <authorList>
            <person name="Khomyakova M.A."/>
            <person name="Merkel A.Y."/>
            <person name="Bonch-Osmolovskaya E.A."/>
            <person name="Slobodkin A.I."/>
        </authorList>
    </citation>
    <scope>NUCLEOTIDE SEQUENCE [LARGE SCALE GENOMIC DNA]</scope>
    <source>
        <strain evidence="16 17">M08DMB</strain>
    </source>
</reference>
<dbReference type="HAMAP" id="MF_01916">
    <property type="entry name" value="Cardiolipin_synth_Cls"/>
    <property type="match status" value="1"/>
</dbReference>
<protein>
    <recommendedName>
        <fullName evidence="13 14">Cardiolipin synthase</fullName>
        <shortName evidence="13">CL synthase</shortName>
        <ecNumber evidence="13 14">2.7.8.-</ecNumber>
    </recommendedName>
</protein>
<keyword evidence="3 13" id="KW-0444">Lipid biosynthesis</keyword>
<dbReference type="InterPro" id="IPR025202">
    <property type="entry name" value="PLD-like_dom"/>
</dbReference>
<dbReference type="InterPro" id="IPR001736">
    <property type="entry name" value="PLipase_D/transphosphatidylase"/>
</dbReference>
<dbReference type="PANTHER" id="PTHR21248:SF22">
    <property type="entry name" value="PHOSPHOLIPASE D"/>
    <property type="match status" value="1"/>
</dbReference>
<keyword evidence="6" id="KW-0677">Repeat</keyword>
<evidence type="ECO:0000256" key="9">
    <source>
        <dbReference type="ARBA" id="ARBA00023136"/>
    </source>
</evidence>
<feature type="active site" evidence="13">
    <location>
        <position position="402"/>
    </location>
</feature>
<dbReference type="SUPFAM" id="SSF56024">
    <property type="entry name" value="Phospholipase D/nuclease"/>
    <property type="match status" value="2"/>
</dbReference>
<dbReference type="CDD" id="cd09110">
    <property type="entry name" value="PLDc_CLS_1"/>
    <property type="match status" value="1"/>
</dbReference>
<evidence type="ECO:0000256" key="6">
    <source>
        <dbReference type="ARBA" id="ARBA00022737"/>
    </source>
</evidence>
<dbReference type="GO" id="GO:0005886">
    <property type="term" value="C:plasma membrane"/>
    <property type="evidence" value="ECO:0007669"/>
    <property type="project" value="UniProtKB-SubCell"/>
</dbReference>
<comment type="caution">
    <text evidence="16">The sequence shown here is derived from an EMBL/GenBank/DDBJ whole genome shotgun (WGS) entry which is preliminary data.</text>
</comment>
<feature type="transmembrane region" description="Helical" evidence="13">
    <location>
        <begin position="6"/>
        <end position="26"/>
    </location>
</feature>
<dbReference type="FunFam" id="3.30.870.10:FF:000014">
    <property type="entry name" value="Cardiolipin synthase"/>
    <property type="match status" value="1"/>
</dbReference>
<dbReference type="Pfam" id="PF13091">
    <property type="entry name" value="PLDc_2"/>
    <property type="match status" value="2"/>
</dbReference>
<evidence type="ECO:0000313" key="17">
    <source>
        <dbReference type="Proteomes" id="UP000440004"/>
    </source>
</evidence>
<comment type="catalytic activity">
    <reaction evidence="13">
        <text>2 a 1,2-diacyl-sn-glycero-3-phospho-(1'-sn-glycerol) = a cardiolipin + glycerol</text>
        <dbReference type="Rhea" id="RHEA:31451"/>
        <dbReference type="ChEBI" id="CHEBI:17754"/>
        <dbReference type="ChEBI" id="CHEBI:62237"/>
        <dbReference type="ChEBI" id="CHEBI:64716"/>
    </reaction>
</comment>
<evidence type="ECO:0000256" key="3">
    <source>
        <dbReference type="ARBA" id="ARBA00022516"/>
    </source>
</evidence>
<keyword evidence="10 13" id="KW-0594">Phospholipid biosynthesis</keyword>
<keyword evidence="17" id="KW-1185">Reference proteome</keyword>
<comment type="similarity">
    <text evidence="13">Belongs to the phospholipase D family. Cardiolipin synthase subfamily.</text>
</comment>
<feature type="active site" evidence="13">
    <location>
        <position position="223"/>
    </location>
</feature>
<keyword evidence="9 13" id="KW-0472">Membrane</keyword>
<dbReference type="InterPro" id="IPR022924">
    <property type="entry name" value="Cardiolipin_synthase"/>
</dbReference>
<dbReference type="Gene3D" id="3.30.870.10">
    <property type="entry name" value="Endonuclease Chain A"/>
    <property type="match status" value="2"/>
</dbReference>
<dbReference type="Proteomes" id="UP000440004">
    <property type="component" value="Unassembled WGS sequence"/>
</dbReference>
<keyword evidence="7 13" id="KW-1133">Transmembrane helix</keyword>
<proteinExistence type="inferred from homology"/>
<feature type="transmembrane region" description="Helical" evidence="13">
    <location>
        <begin position="35"/>
        <end position="55"/>
    </location>
</feature>
<comment type="subcellular location">
    <subcellularLocation>
        <location evidence="1 13">Cell membrane</location>
        <topology evidence="1 13">Multi-pass membrane protein</topology>
    </subcellularLocation>
</comment>
<gene>
    <name evidence="16" type="primary">cls</name>
    <name evidence="16" type="ORF">GC105_15600</name>
</gene>